<dbReference type="AlphaFoldDB" id="A0AAW6SM93"/>
<evidence type="ECO:0000313" key="2">
    <source>
        <dbReference type="EMBL" id="MDH5159880.1"/>
    </source>
</evidence>
<protein>
    <submittedName>
        <fullName evidence="2">Uncharacterized protein</fullName>
    </submittedName>
</protein>
<gene>
    <name evidence="2" type="ORF">P5X88_02965</name>
</gene>
<dbReference type="RefSeq" id="WP_280615719.1">
    <property type="nucleotide sequence ID" value="NZ_JAROYP010000001.1"/>
</dbReference>
<organism evidence="2 3">
    <name type="scientific">Heyndrickxia oleronia</name>
    <dbReference type="NCBI Taxonomy" id="38875"/>
    <lineage>
        <taxon>Bacteria</taxon>
        <taxon>Bacillati</taxon>
        <taxon>Bacillota</taxon>
        <taxon>Bacilli</taxon>
        <taxon>Bacillales</taxon>
        <taxon>Bacillaceae</taxon>
        <taxon>Heyndrickxia</taxon>
    </lineage>
</organism>
<reference evidence="2" key="1">
    <citation type="submission" date="2023-03" db="EMBL/GenBank/DDBJ databases">
        <title>Bacterial isolates from washroom surfaces on a university campus.</title>
        <authorList>
            <person name="Holman D.B."/>
            <person name="Gzyl K.E."/>
            <person name="Taheri A.E."/>
        </authorList>
    </citation>
    <scope>NUCLEOTIDE SEQUENCE</scope>
    <source>
        <strain evidence="2">RD03</strain>
    </source>
</reference>
<comment type="caution">
    <text evidence="2">The sequence shown here is derived from an EMBL/GenBank/DDBJ whole genome shotgun (WGS) entry which is preliminary data.</text>
</comment>
<evidence type="ECO:0000313" key="3">
    <source>
        <dbReference type="Proteomes" id="UP001159179"/>
    </source>
</evidence>
<dbReference type="Proteomes" id="UP001159179">
    <property type="component" value="Unassembled WGS sequence"/>
</dbReference>
<feature type="coiled-coil region" evidence="1">
    <location>
        <begin position="32"/>
        <end position="66"/>
    </location>
</feature>
<proteinExistence type="predicted"/>
<evidence type="ECO:0000256" key="1">
    <source>
        <dbReference type="SAM" id="Coils"/>
    </source>
</evidence>
<dbReference type="EMBL" id="JAROYP010000001">
    <property type="protein sequence ID" value="MDH5159880.1"/>
    <property type="molecule type" value="Genomic_DNA"/>
</dbReference>
<keyword evidence="1" id="KW-0175">Coiled coil</keyword>
<sequence length="91" mass="10193">MTNVNVSLDAIRKRAEAALSCTTPEDFTNEAVSILEEDVPALLAEVERLQQRLSLAEDLLSEAHDMLDDVHCYETEIYEAISRYFDGGDSE</sequence>
<accession>A0AAW6SM93</accession>
<name>A0AAW6SM93_9BACI</name>